<dbReference type="STRING" id="4795.A0A225VNS7"/>
<keyword evidence="6" id="KW-1015">Disulfide bond</keyword>
<dbReference type="SUPFAM" id="SSF50494">
    <property type="entry name" value="Trypsin-like serine proteases"/>
    <property type="match status" value="1"/>
</dbReference>
<keyword evidence="5" id="KW-0843">Virulence</keyword>
<dbReference type="Gene3D" id="2.40.10.10">
    <property type="entry name" value="Trypsin-like serine proteases"/>
    <property type="match status" value="1"/>
</dbReference>
<organism evidence="10 11">
    <name type="scientific">Phytophthora megakarya</name>
    <dbReference type="NCBI Taxonomy" id="4795"/>
    <lineage>
        <taxon>Eukaryota</taxon>
        <taxon>Sar</taxon>
        <taxon>Stramenopiles</taxon>
        <taxon>Oomycota</taxon>
        <taxon>Peronosporomycetes</taxon>
        <taxon>Peronosporales</taxon>
        <taxon>Peronosporaceae</taxon>
        <taxon>Phytophthora</taxon>
    </lineage>
</organism>
<evidence type="ECO:0000256" key="8">
    <source>
        <dbReference type="SAM" id="SignalP"/>
    </source>
</evidence>
<dbReference type="OrthoDB" id="10066789at2759"/>
<dbReference type="SMART" id="SM00020">
    <property type="entry name" value="Tryp_SPc"/>
    <property type="match status" value="1"/>
</dbReference>
<dbReference type="InterPro" id="IPR001254">
    <property type="entry name" value="Trypsin_dom"/>
</dbReference>
<comment type="similarity">
    <text evidence="2">Belongs to the peptidase S1 family.</text>
</comment>
<name>A0A225VNS7_9STRA</name>
<dbReference type="Proteomes" id="UP000198211">
    <property type="component" value="Unassembled WGS sequence"/>
</dbReference>
<evidence type="ECO:0000256" key="6">
    <source>
        <dbReference type="ARBA" id="ARBA00023157"/>
    </source>
</evidence>
<comment type="caution">
    <text evidence="10">The sequence shown here is derived from an EMBL/GenBank/DDBJ whole genome shotgun (WGS) entry which is preliminary data.</text>
</comment>
<dbReference type="InterPro" id="IPR009003">
    <property type="entry name" value="Peptidase_S1_PA"/>
</dbReference>
<evidence type="ECO:0000256" key="4">
    <source>
        <dbReference type="ARBA" id="ARBA00022729"/>
    </source>
</evidence>
<dbReference type="PRINTS" id="PR00722">
    <property type="entry name" value="CHYMOTRYPSIN"/>
</dbReference>
<keyword evidence="11" id="KW-1185">Reference proteome</keyword>
<dbReference type="Pfam" id="PF00089">
    <property type="entry name" value="Trypsin"/>
    <property type="match status" value="1"/>
</dbReference>
<dbReference type="AlphaFoldDB" id="A0A225VNS7"/>
<feature type="domain" description="Peptidase S1" evidence="9">
    <location>
        <begin position="29"/>
        <end position="257"/>
    </location>
</feature>
<dbReference type="InterPro" id="IPR043504">
    <property type="entry name" value="Peptidase_S1_PA_chymotrypsin"/>
</dbReference>
<dbReference type="PANTHER" id="PTHR24276">
    <property type="entry name" value="POLYSERASE-RELATED"/>
    <property type="match status" value="1"/>
</dbReference>
<evidence type="ECO:0000256" key="2">
    <source>
        <dbReference type="ARBA" id="ARBA00007664"/>
    </source>
</evidence>
<proteinExistence type="inferred from homology"/>
<evidence type="ECO:0000313" key="10">
    <source>
        <dbReference type="EMBL" id="OWZ06995.1"/>
    </source>
</evidence>
<evidence type="ECO:0000256" key="1">
    <source>
        <dbReference type="ARBA" id="ARBA00004613"/>
    </source>
</evidence>
<keyword evidence="3" id="KW-0964">Secreted</keyword>
<dbReference type="FunFam" id="2.40.10.10:FF:000156">
    <property type="entry name" value="MIP06385p"/>
    <property type="match status" value="1"/>
</dbReference>
<comment type="subcellular location">
    <subcellularLocation>
        <location evidence="1">Secreted</location>
    </subcellularLocation>
</comment>
<dbReference type="EMBL" id="NBNE01003724">
    <property type="protein sequence ID" value="OWZ06995.1"/>
    <property type="molecule type" value="Genomic_DNA"/>
</dbReference>
<evidence type="ECO:0000256" key="7">
    <source>
        <dbReference type="ARBA" id="ARBA00023180"/>
    </source>
</evidence>
<accession>A0A225VNS7</accession>
<evidence type="ECO:0000256" key="3">
    <source>
        <dbReference type="ARBA" id="ARBA00022525"/>
    </source>
</evidence>
<evidence type="ECO:0000313" key="11">
    <source>
        <dbReference type="Proteomes" id="UP000198211"/>
    </source>
</evidence>
<dbReference type="GO" id="GO:0006508">
    <property type="term" value="P:proteolysis"/>
    <property type="evidence" value="ECO:0007669"/>
    <property type="project" value="InterPro"/>
</dbReference>
<evidence type="ECO:0000259" key="9">
    <source>
        <dbReference type="PROSITE" id="PS50240"/>
    </source>
</evidence>
<keyword evidence="4 8" id="KW-0732">Signal</keyword>
<feature type="chain" id="PRO_5012149521" evidence="8">
    <location>
        <begin position="20"/>
        <end position="264"/>
    </location>
</feature>
<dbReference type="CDD" id="cd00190">
    <property type="entry name" value="Tryp_SPc"/>
    <property type="match status" value="1"/>
</dbReference>
<feature type="signal peptide" evidence="8">
    <location>
        <begin position="1"/>
        <end position="19"/>
    </location>
</feature>
<dbReference type="InterPro" id="IPR001314">
    <property type="entry name" value="Peptidase_S1A"/>
</dbReference>
<dbReference type="PANTHER" id="PTHR24276:SF98">
    <property type="entry name" value="FI18310P1-RELATED"/>
    <property type="match status" value="1"/>
</dbReference>
<gene>
    <name evidence="10" type="ORF">PHMEG_00020672</name>
</gene>
<dbReference type="GO" id="GO:0004252">
    <property type="term" value="F:serine-type endopeptidase activity"/>
    <property type="evidence" value="ECO:0007669"/>
    <property type="project" value="InterPro"/>
</dbReference>
<dbReference type="PROSITE" id="PS50240">
    <property type="entry name" value="TRYPSIN_DOM"/>
    <property type="match status" value="1"/>
</dbReference>
<reference evidence="11" key="1">
    <citation type="submission" date="2017-03" db="EMBL/GenBank/DDBJ databases">
        <title>Phytopthora megakarya and P. palmivora, two closely related causual agents of cacao black pod achieved similar genome size and gene model numbers by different mechanisms.</title>
        <authorList>
            <person name="Ali S."/>
            <person name="Shao J."/>
            <person name="Larry D.J."/>
            <person name="Kronmiller B."/>
            <person name="Shen D."/>
            <person name="Strem M.D."/>
            <person name="Melnick R.L."/>
            <person name="Guiltinan M.J."/>
            <person name="Tyler B.M."/>
            <person name="Meinhardt L.W."/>
            <person name="Bailey B.A."/>
        </authorList>
    </citation>
    <scope>NUCLEOTIDE SEQUENCE [LARGE SCALE GENOMIC DNA]</scope>
    <source>
        <strain evidence="11">zdho120</strain>
    </source>
</reference>
<evidence type="ECO:0000256" key="5">
    <source>
        <dbReference type="ARBA" id="ARBA00023026"/>
    </source>
</evidence>
<dbReference type="InterPro" id="IPR050430">
    <property type="entry name" value="Peptidase_S1"/>
</dbReference>
<dbReference type="GO" id="GO:0005576">
    <property type="term" value="C:extracellular region"/>
    <property type="evidence" value="ECO:0007669"/>
    <property type="project" value="UniProtKB-SubCell"/>
</dbReference>
<sequence length="264" mass="27874">MKVFATIAATALTAGAVAANSERTERQLILGGGIVPAGTKTYVAGVRSTADGTSYCGGSLISPIHVLTTTFCTSNPAPSFVSVGSHYVDGKKDGEQIKIVKAQNHTDFNENNHAYDFAVLTLEKPSKFTPVNLPKADDSDIKPGTWSKAMGWGLTNYPNSRVSYEMRGVDLELWNSDKCSEVYMMDKSNMCAGGVAGKDTCGGDTGGPLIKENGDGDQDDVLIGLTGWVGNTCGEEGKPTLYSRVSAAVAWISSITSSTTRPQQ</sequence>
<protein>
    <submittedName>
        <fullName evidence="10">Glucanase inhibitor protein</fullName>
    </submittedName>
</protein>
<keyword evidence="7" id="KW-0325">Glycoprotein</keyword>